<dbReference type="EMBL" id="VZUE01033386">
    <property type="protein sequence ID" value="NXV53844.1"/>
    <property type="molecule type" value="Genomic_DNA"/>
</dbReference>
<comment type="caution">
    <text evidence="2">The sequence shown here is derived from an EMBL/GenBank/DDBJ whole genome shotgun (WGS) entry which is preliminary data.</text>
</comment>
<evidence type="ECO:0000313" key="2">
    <source>
        <dbReference type="EMBL" id="NXV53844.1"/>
    </source>
</evidence>
<evidence type="ECO:0000256" key="1">
    <source>
        <dbReference type="SAM" id="MobiDB-lite"/>
    </source>
</evidence>
<evidence type="ECO:0000313" key="3">
    <source>
        <dbReference type="Proteomes" id="UP000535478"/>
    </source>
</evidence>
<dbReference type="SMART" id="SM00541">
    <property type="entry name" value="FYRN"/>
    <property type="match status" value="1"/>
</dbReference>
<feature type="non-terminal residue" evidence="2">
    <location>
        <position position="1"/>
    </location>
</feature>
<protein>
    <submittedName>
        <fullName evidence="2">TBRG1 regulator</fullName>
    </submittedName>
</protein>
<dbReference type="Pfam" id="PF05964">
    <property type="entry name" value="FYRN"/>
    <property type="match status" value="1"/>
</dbReference>
<accession>A0A7L3UP19</accession>
<dbReference type="AlphaFoldDB" id="A0A7L3UP19"/>
<organism evidence="2 3">
    <name type="scientific">Uria aalge</name>
    <name type="common">Common mure</name>
    <name type="synonym">Colymbus aalge</name>
    <dbReference type="NCBI Taxonomy" id="13746"/>
    <lineage>
        <taxon>Eukaryota</taxon>
        <taxon>Metazoa</taxon>
        <taxon>Chordata</taxon>
        <taxon>Craniata</taxon>
        <taxon>Vertebrata</taxon>
        <taxon>Euteleostomi</taxon>
        <taxon>Archelosauria</taxon>
        <taxon>Archosauria</taxon>
        <taxon>Dinosauria</taxon>
        <taxon>Saurischia</taxon>
        <taxon>Theropoda</taxon>
        <taxon>Coelurosauria</taxon>
        <taxon>Aves</taxon>
        <taxon>Neognathae</taxon>
        <taxon>Neoaves</taxon>
        <taxon>Charadriiformes</taxon>
        <taxon>Alcidae</taxon>
        <taxon>Uria</taxon>
    </lineage>
</organism>
<sequence>TGQRDGGRDEPRATGPKPVGPRDGTRPPGAGDGLRAGPREGSRPPGLREEPKDGPRPRVGPRDDSKAAAILKAPEDSPSPSGPPAAILRPPPRRRLPLALGPLTVQSLGAGGPAAILPVGFRSTRLYAGGRRPARRRLYTCRVVAGPRCEIVAEEEEGGGRGGGGGGGVVVAAGPTPDLCHGRLLQALGENVGRAPVAGAGADFFGLSHPVVRRLLREEEEEEEE</sequence>
<reference evidence="2 3" key="1">
    <citation type="submission" date="2019-09" db="EMBL/GenBank/DDBJ databases">
        <title>Bird 10,000 Genomes (B10K) Project - Family phase.</title>
        <authorList>
            <person name="Zhang G."/>
        </authorList>
    </citation>
    <scope>NUCLEOTIDE SEQUENCE [LARGE SCALE GENOMIC DNA]</scope>
    <source>
        <strain evidence="2">OUT-0019</strain>
        <tissue evidence="2">Blood</tissue>
    </source>
</reference>
<dbReference type="InterPro" id="IPR003888">
    <property type="entry name" value="FYrich_N"/>
</dbReference>
<feature type="compositionally biased region" description="Basic and acidic residues" evidence="1">
    <location>
        <begin position="37"/>
        <end position="66"/>
    </location>
</feature>
<dbReference type="Proteomes" id="UP000535478">
    <property type="component" value="Unassembled WGS sequence"/>
</dbReference>
<proteinExistence type="predicted"/>
<name>A0A7L3UP19_URIAL</name>
<feature type="compositionally biased region" description="Basic and acidic residues" evidence="1">
    <location>
        <begin position="1"/>
        <end position="12"/>
    </location>
</feature>
<dbReference type="GO" id="GO:0005634">
    <property type="term" value="C:nucleus"/>
    <property type="evidence" value="ECO:0007669"/>
    <property type="project" value="InterPro"/>
</dbReference>
<feature type="region of interest" description="Disordered" evidence="1">
    <location>
        <begin position="1"/>
        <end position="93"/>
    </location>
</feature>
<keyword evidence="3" id="KW-1185">Reference proteome</keyword>
<dbReference type="PROSITE" id="PS51542">
    <property type="entry name" value="FYRN"/>
    <property type="match status" value="1"/>
</dbReference>
<gene>
    <name evidence="2" type="primary">Tbrg1</name>
    <name evidence="2" type="ORF">URIAAL_R15504</name>
</gene>
<dbReference type="Gene3D" id="3.30.160.360">
    <property type="match status" value="1"/>
</dbReference>
<feature type="non-terminal residue" evidence="2">
    <location>
        <position position="225"/>
    </location>
</feature>